<dbReference type="GO" id="GO:0110001">
    <property type="term" value="C:toxin-antitoxin complex"/>
    <property type="evidence" value="ECO:0007669"/>
    <property type="project" value="InterPro"/>
</dbReference>
<name>A0A0F9CCW8_9ZZZZ</name>
<evidence type="ECO:0008006" key="8">
    <source>
        <dbReference type="Google" id="ProtNLM"/>
    </source>
</evidence>
<keyword evidence="4" id="KW-0547">Nucleotide-binding</keyword>
<comment type="similarity">
    <text evidence="6">Belongs to the HepT RNase toxin family.</text>
</comment>
<dbReference type="AlphaFoldDB" id="A0A0F9CCW8"/>
<evidence type="ECO:0000256" key="3">
    <source>
        <dbReference type="ARBA" id="ARBA00022722"/>
    </source>
</evidence>
<dbReference type="InterPro" id="IPR008201">
    <property type="entry name" value="HepT-like"/>
</dbReference>
<dbReference type="PANTHER" id="PTHR34139">
    <property type="entry name" value="UPF0331 PROTEIN MJ0127"/>
    <property type="match status" value="1"/>
</dbReference>
<evidence type="ECO:0000256" key="5">
    <source>
        <dbReference type="ARBA" id="ARBA00022801"/>
    </source>
</evidence>
<evidence type="ECO:0000313" key="7">
    <source>
        <dbReference type="EMBL" id="KKL47238.1"/>
    </source>
</evidence>
<evidence type="ECO:0000256" key="4">
    <source>
        <dbReference type="ARBA" id="ARBA00022741"/>
    </source>
</evidence>
<dbReference type="Gene3D" id="1.20.120.580">
    <property type="entry name" value="bsu32300-like"/>
    <property type="match status" value="1"/>
</dbReference>
<evidence type="ECO:0000256" key="1">
    <source>
        <dbReference type="ARBA" id="ARBA00022553"/>
    </source>
</evidence>
<dbReference type="InterPro" id="IPR051813">
    <property type="entry name" value="HepT_RNase_toxin"/>
</dbReference>
<dbReference type="GO" id="GO:0004540">
    <property type="term" value="F:RNA nuclease activity"/>
    <property type="evidence" value="ECO:0007669"/>
    <property type="project" value="InterPro"/>
</dbReference>
<dbReference type="PANTHER" id="PTHR34139:SF1">
    <property type="entry name" value="RNASE MJ1380-RELATED"/>
    <property type="match status" value="1"/>
</dbReference>
<sequence length="114" mass="13737">MRRDNKLFLKDIYKSCEYILEFIKGMDFNEFKRDEKTLSAVIRKFEIIGESVRYLPDRIKKSYLNVPWKEMAGMRDHLIHGYFGIDYKIVWDTIKEKIPDLISIISQILNELEE</sequence>
<dbReference type="GO" id="GO:0000166">
    <property type="term" value="F:nucleotide binding"/>
    <property type="evidence" value="ECO:0007669"/>
    <property type="project" value="UniProtKB-KW"/>
</dbReference>
<dbReference type="InterPro" id="IPR037038">
    <property type="entry name" value="HepT-like_sf"/>
</dbReference>
<evidence type="ECO:0000256" key="2">
    <source>
        <dbReference type="ARBA" id="ARBA00022649"/>
    </source>
</evidence>
<keyword evidence="1" id="KW-0597">Phosphoprotein</keyword>
<accession>A0A0F9CCW8</accession>
<keyword evidence="5" id="KW-0378">Hydrolase</keyword>
<dbReference type="Pfam" id="PF01934">
    <property type="entry name" value="HepT-like"/>
    <property type="match status" value="1"/>
</dbReference>
<comment type="caution">
    <text evidence="7">The sequence shown here is derived from an EMBL/GenBank/DDBJ whole genome shotgun (WGS) entry which is preliminary data.</text>
</comment>
<keyword evidence="3" id="KW-0540">Nuclease</keyword>
<evidence type="ECO:0000256" key="6">
    <source>
        <dbReference type="ARBA" id="ARBA00024207"/>
    </source>
</evidence>
<protein>
    <recommendedName>
        <fullName evidence="8">DUF86 domain-containing protein</fullName>
    </recommendedName>
</protein>
<keyword evidence="2" id="KW-1277">Toxin-antitoxin system</keyword>
<proteinExistence type="inferred from homology"/>
<reference evidence="7" key="1">
    <citation type="journal article" date="2015" name="Nature">
        <title>Complex archaea that bridge the gap between prokaryotes and eukaryotes.</title>
        <authorList>
            <person name="Spang A."/>
            <person name="Saw J.H."/>
            <person name="Jorgensen S.L."/>
            <person name="Zaremba-Niedzwiedzka K."/>
            <person name="Martijn J."/>
            <person name="Lind A.E."/>
            <person name="van Eijk R."/>
            <person name="Schleper C."/>
            <person name="Guy L."/>
            <person name="Ettema T.J."/>
        </authorList>
    </citation>
    <scope>NUCLEOTIDE SEQUENCE</scope>
</reference>
<dbReference type="EMBL" id="LAZR01033736">
    <property type="protein sequence ID" value="KKL47238.1"/>
    <property type="molecule type" value="Genomic_DNA"/>
</dbReference>
<organism evidence="7">
    <name type="scientific">marine sediment metagenome</name>
    <dbReference type="NCBI Taxonomy" id="412755"/>
    <lineage>
        <taxon>unclassified sequences</taxon>
        <taxon>metagenomes</taxon>
        <taxon>ecological metagenomes</taxon>
    </lineage>
</organism>
<gene>
    <name evidence="7" type="ORF">LCGC14_2337520</name>
</gene>
<dbReference type="GO" id="GO:0016787">
    <property type="term" value="F:hydrolase activity"/>
    <property type="evidence" value="ECO:0007669"/>
    <property type="project" value="UniProtKB-KW"/>
</dbReference>